<protein>
    <recommendedName>
        <fullName evidence="2">SIS domain-containing protein</fullName>
    </recommendedName>
</protein>
<name>Q97AH1_THEVO</name>
<evidence type="ECO:0000313" key="3">
    <source>
        <dbReference type="EMBL" id="BAB59981.1"/>
    </source>
</evidence>
<evidence type="ECO:0000313" key="4">
    <source>
        <dbReference type="Proteomes" id="UP000001017"/>
    </source>
</evidence>
<dbReference type="KEGG" id="tvo:TVG0861800"/>
<dbReference type="RefSeq" id="WP_010917083.1">
    <property type="nucleotide sequence ID" value="NC_002689.2"/>
</dbReference>
<dbReference type="CDD" id="cd05008">
    <property type="entry name" value="SIS_GlmS_GlmD_1"/>
    <property type="match status" value="1"/>
</dbReference>
<dbReference type="EMBL" id="BA000011">
    <property type="protein sequence ID" value="BAB59981.1"/>
    <property type="molecule type" value="Genomic_DNA"/>
</dbReference>
<evidence type="ECO:0000256" key="1">
    <source>
        <dbReference type="ARBA" id="ARBA00022737"/>
    </source>
</evidence>
<accession>Q97AH1</accession>
<dbReference type="InterPro" id="IPR001347">
    <property type="entry name" value="SIS_dom"/>
</dbReference>
<dbReference type="AlphaFoldDB" id="Q97AH1"/>
<dbReference type="OrthoDB" id="372195at2157"/>
<dbReference type="PaxDb" id="273116-14325056"/>
<dbReference type="GO" id="GO:0006487">
    <property type="term" value="P:protein N-linked glycosylation"/>
    <property type="evidence" value="ECO:0007669"/>
    <property type="project" value="TreeGrafter"/>
</dbReference>
<reference evidence="3 4" key="1">
    <citation type="journal article" date="1999" name="Proc. Jpn. Acad.">
        <title>Determination of the complete genomic DNA sequence of Thermoplasma volvanium GSS1.</title>
        <authorList>
            <person name="Kawashima T."/>
            <person name="Yamamoto Y."/>
            <person name="Aramaki H."/>
            <person name="Nunoshiba T."/>
            <person name="Kawamoto T."/>
            <person name="Watanabe K."/>
            <person name="Yamazaki M."/>
            <person name="Kanehori K."/>
            <person name="Amano N."/>
            <person name="Ohya Y."/>
            <person name="Makino K."/>
            <person name="Suzuki M."/>
        </authorList>
    </citation>
    <scope>NUCLEOTIDE SEQUENCE [LARGE SCALE GENOMIC DNA]</scope>
    <source>
        <strain evidence="4">ATCC 51530 / DSM 4299 / JCM 9571 / NBRC 15438 / GSS1</strain>
    </source>
</reference>
<dbReference type="GO" id="GO:0006047">
    <property type="term" value="P:UDP-N-acetylglucosamine metabolic process"/>
    <property type="evidence" value="ECO:0007669"/>
    <property type="project" value="TreeGrafter"/>
</dbReference>
<organism evidence="3 4">
    <name type="scientific">Thermoplasma volcanium (strain ATCC 51530 / DSM 4299 / JCM 9571 / NBRC 15438 / GSS1)</name>
    <dbReference type="NCBI Taxonomy" id="273116"/>
    <lineage>
        <taxon>Archaea</taxon>
        <taxon>Methanobacteriati</taxon>
        <taxon>Thermoplasmatota</taxon>
        <taxon>Thermoplasmata</taxon>
        <taxon>Thermoplasmatales</taxon>
        <taxon>Thermoplasmataceae</taxon>
        <taxon>Thermoplasma</taxon>
    </lineage>
</organism>
<gene>
    <name evidence="3" type="ORF">TVG0861800</name>
</gene>
<dbReference type="GO" id="GO:0004360">
    <property type="term" value="F:glutamine-fructose-6-phosphate transaminase (isomerizing) activity"/>
    <property type="evidence" value="ECO:0007669"/>
    <property type="project" value="TreeGrafter"/>
</dbReference>
<dbReference type="PhylomeDB" id="Q97AH1"/>
<dbReference type="eggNOG" id="arCOG00057">
    <property type="taxonomic scope" value="Archaea"/>
</dbReference>
<dbReference type="SUPFAM" id="SSF53697">
    <property type="entry name" value="SIS domain"/>
    <property type="match status" value="1"/>
</dbReference>
<dbReference type="PROSITE" id="PS51464">
    <property type="entry name" value="SIS"/>
    <property type="match status" value="2"/>
</dbReference>
<feature type="domain" description="SIS" evidence="2">
    <location>
        <begin position="33"/>
        <end position="170"/>
    </location>
</feature>
<dbReference type="GeneID" id="1441931"/>
<reference evidence="3 4" key="2">
    <citation type="journal article" date="2000" name="Proc. Natl. Acad. Sci. U.S.A.">
        <title>Archaeal adaptation to higher temperatures revealed by genomic sequence of Thermoplasma volcanium.</title>
        <authorList>
            <person name="Kawashima T."/>
            <person name="Amano N."/>
            <person name="Koike H."/>
            <person name="Makino S."/>
            <person name="Higuchi S."/>
            <person name="Kawashima-Ohya Y."/>
            <person name="Watanabe K."/>
            <person name="Yamazaki M."/>
            <person name="Kanehori K."/>
            <person name="Kawamoto T."/>
            <person name="Nunoshiba T."/>
            <person name="Yamamoto Y."/>
            <person name="Aramaki H."/>
            <person name="Makino K."/>
            <person name="Suzuki M."/>
        </authorList>
    </citation>
    <scope>NUCLEOTIDE SEQUENCE [LARGE SCALE GENOMIC DNA]</scope>
    <source>
        <strain evidence="4">ATCC 51530 / DSM 4299 / JCM 9571 / NBRC 15438 / GSS1</strain>
    </source>
</reference>
<dbReference type="Gene3D" id="3.40.50.10490">
    <property type="entry name" value="Glucose-6-phosphate isomerase like protein, domain 1"/>
    <property type="match status" value="2"/>
</dbReference>
<feature type="domain" description="SIS" evidence="2">
    <location>
        <begin position="191"/>
        <end position="323"/>
    </location>
</feature>
<dbReference type="InterPro" id="IPR035490">
    <property type="entry name" value="GlmS/FrlB_SIS"/>
</dbReference>
<dbReference type="InterPro" id="IPR046348">
    <property type="entry name" value="SIS_dom_sf"/>
</dbReference>
<dbReference type="Pfam" id="PF01380">
    <property type="entry name" value="SIS"/>
    <property type="match status" value="1"/>
</dbReference>
<dbReference type="HOGENOM" id="CLU_012520_2_0_2"/>
<keyword evidence="4" id="KW-1185">Reference proteome</keyword>
<dbReference type="GO" id="GO:0006002">
    <property type="term" value="P:fructose 6-phosphate metabolic process"/>
    <property type="evidence" value="ECO:0007669"/>
    <property type="project" value="TreeGrafter"/>
</dbReference>
<dbReference type="DNASU" id="1441931"/>
<dbReference type="InterPro" id="IPR035466">
    <property type="entry name" value="GlmS/AgaS_SIS"/>
</dbReference>
<dbReference type="CDD" id="cd05009">
    <property type="entry name" value="SIS_GlmS_GlmD_2"/>
    <property type="match status" value="1"/>
</dbReference>
<dbReference type="Proteomes" id="UP000001017">
    <property type="component" value="Chromosome"/>
</dbReference>
<dbReference type="PANTHER" id="PTHR10937">
    <property type="entry name" value="GLUCOSAMINE--FRUCTOSE-6-PHOSPHATE AMINOTRANSFERASE, ISOMERIZING"/>
    <property type="match status" value="1"/>
</dbReference>
<dbReference type="PANTHER" id="PTHR10937:SF0">
    <property type="entry name" value="GLUTAMINE--FRUCTOSE-6-PHOSPHATE TRANSAMINASE (ISOMERIZING)"/>
    <property type="match status" value="1"/>
</dbReference>
<dbReference type="STRING" id="273116.gene:9381631"/>
<dbReference type="GO" id="GO:0097367">
    <property type="term" value="F:carbohydrate derivative binding"/>
    <property type="evidence" value="ECO:0007669"/>
    <property type="project" value="InterPro"/>
</dbReference>
<keyword evidence="1" id="KW-0677">Repeat</keyword>
<proteinExistence type="predicted"/>
<dbReference type="SMR" id="Q97AH1"/>
<sequence length="343" mass="38877">MTDILPEYRKKHPYVMYEMMKQIPEGIDKTLKAAQSVDYSFLGDDITFIGNGTAYHAGYIGSGIIEKYGLRRRVVQAYEYLNYLKYSSSFIGISHTGKTKSTVDAMLKARITGKTAGITHYRDSPLYNSVDVPILIEDEDKSLCNTKAFFNSAFAALYVSSIYLGKDIDFKSLRNEIAKHVNDDDKEMESASAELDNVKDIFVLGSGPNFPVAREAAQKIREATHLHAEGIELEEFNHGCTAVMDENTLVILVETERDKERANQIVRASSYVGSPTMAINGDAEISYYSDYQDEYLSPFVNMVPLYYLAYYLAVRRGINPDYLRFEDERYRNYDNTVFPPGAH</sequence>
<evidence type="ECO:0000259" key="2">
    <source>
        <dbReference type="PROSITE" id="PS51464"/>
    </source>
</evidence>